<comment type="caution">
    <text evidence="1">The sequence shown here is derived from an EMBL/GenBank/DDBJ whole genome shotgun (WGS) entry which is preliminary data.</text>
</comment>
<accession>A0AAD5YNC9</accession>
<protein>
    <submittedName>
        <fullName evidence="1">Uncharacterized protein</fullName>
    </submittedName>
</protein>
<keyword evidence="2" id="KW-1185">Reference proteome</keyword>
<dbReference type="Gene3D" id="3.80.10.10">
    <property type="entry name" value="Ribonuclease Inhibitor"/>
    <property type="match status" value="1"/>
</dbReference>
<dbReference type="EMBL" id="JANAWD010000016">
    <property type="protein sequence ID" value="KAJ3491178.1"/>
    <property type="molecule type" value="Genomic_DNA"/>
</dbReference>
<proteinExistence type="predicted"/>
<gene>
    <name evidence="1" type="ORF">NLI96_g900</name>
</gene>
<dbReference type="InterPro" id="IPR032675">
    <property type="entry name" value="LRR_dom_sf"/>
</dbReference>
<dbReference type="SUPFAM" id="SSF52047">
    <property type="entry name" value="RNI-like"/>
    <property type="match status" value="1"/>
</dbReference>
<reference evidence="1" key="1">
    <citation type="submission" date="2022-07" db="EMBL/GenBank/DDBJ databases">
        <title>Genome Sequence of Physisporinus lineatus.</title>
        <authorList>
            <person name="Buettner E."/>
        </authorList>
    </citation>
    <scope>NUCLEOTIDE SEQUENCE</scope>
    <source>
        <strain evidence="1">VT162</strain>
    </source>
</reference>
<name>A0AAD5YNC9_9APHY</name>
<dbReference type="Proteomes" id="UP001212997">
    <property type="component" value="Unassembled WGS sequence"/>
</dbReference>
<organism evidence="1 2">
    <name type="scientific">Meripilus lineatus</name>
    <dbReference type="NCBI Taxonomy" id="2056292"/>
    <lineage>
        <taxon>Eukaryota</taxon>
        <taxon>Fungi</taxon>
        <taxon>Dikarya</taxon>
        <taxon>Basidiomycota</taxon>
        <taxon>Agaricomycotina</taxon>
        <taxon>Agaricomycetes</taxon>
        <taxon>Polyporales</taxon>
        <taxon>Meripilaceae</taxon>
        <taxon>Meripilus</taxon>
    </lineage>
</organism>
<dbReference type="AlphaFoldDB" id="A0AAD5YNC9"/>
<evidence type="ECO:0000313" key="2">
    <source>
        <dbReference type="Proteomes" id="UP001212997"/>
    </source>
</evidence>
<evidence type="ECO:0000313" key="1">
    <source>
        <dbReference type="EMBL" id="KAJ3491178.1"/>
    </source>
</evidence>
<sequence>MCLKFPKRNSPSPPLAPLPDSIIQYIRKLELSDIDRVSATPNPALEPYFDVLRDLLTAPQVRDLSLDSIHRDYFSEDFKGYFSSLHHSLTSLSLTNFACGSTKDLFSFISEFRNLRSLAISNFLWALPHDTRDVEPFKEIKWRLGLLRLRQLDLNLLYSPAHIVEDFTLLMSSIAAETIIDFRYRCFGDGGLEWLPDILSRAIHLQHLCVSFRHGEGLRRLGPLGLEHSSELQMITFDDIVFFKPGIMTDIPLSEEFEWITPFLDSAQSGALRRVSFRFRNLPTPPAIFAPNPDDALGDSHLRGLNNVSVFVNDGLSRGGKEALELFKDLFPVAASRGILHVGFERF</sequence>